<dbReference type="PANTHER" id="PTHR33542">
    <property type="entry name" value="SIROHYDROCHLORIN FERROCHELATASE, CHLOROPLASTIC"/>
    <property type="match status" value="1"/>
</dbReference>
<dbReference type="PANTHER" id="PTHR33542:SF5">
    <property type="entry name" value="FERROCHELATASE CHE1"/>
    <property type="match status" value="1"/>
</dbReference>
<dbReference type="GO" id="GO:0016829">
    <property type="term" value="F:lyase activity"/>
    <property type="evidence" value="ECO:0007669"/>
    <property type="project" value="UniProtKB-KW"/>
</dbReference>
<evidence type="ECO:0000313" key="3">
    <source>
        <dbReference type="EMBL" id="GHF16229.1"/>
    </source>
</evidence>
<dbReference type="Gene3D" id="3.40.50.1400">
    <property type="match status" value="2"/>
</dbReference>
<comment type="caution">
    <text evidence="3">The sequence shown here is derived from an EMBL/GenBank/DDBJ whole genome shotgun (WGS) entry which is preliminary data.</text>
</comment>
<reference evidence="3" key="1">
    <citation type="journal article" date="2014" name="Int. J. Syst. Evol. Microbiol.">
        <title>Complete genome sequence of Corynebacterium casei LMG S-19264T (=DSM 44701T), isolated from a smear-ripened cheese.</title>
        <authorList>
            <consortium name="US DOE Joint Genome Institute (JGI-PGF)"/>
            <person name="Walter F."/>
            <person name="Albersmeier A."/>
            <person name="Kalinowski J."/>
            <person name="Ruckert C."/>
        </authorList>
    </citation>
    <scope>NUCLEOTIDE SEQUENCE</scope>
    <source>
        <strain evidence="3">CGMCC 1.16548</strain>
    </source>
</reference>
<evidence type="ECO:0008006" key="5">
    <source>
        <dbReference type="Google" id="ProtNLM"/>
    </source>
</evidence>
<evidence type="ECO:0000256" key="1">
    <source>
        <dbReference type="ARBA" id="ARBA00022723"/>
    </source>
</evidence>
<dbReference type="SUPFAM" id="SSF53800">
    <property type="entry name" value="Chelatase"/>
    <property type="match status" value="1"/>
</dbReference>
<protein>
    <recommendedName>
        <fullName evidence="5">Cobalamin biosynthesis protein CbiX</fullName>
    </recommendedName>
</protein>
<sequence length="246" mass="24976">MTAAVLVTAPHGTSDPAGQRAVAALVAAVAERAPDVDVREAFVDVQAPDVPTVLDGIPTDPVVVVPLLLSAGYHVRVDLARAAKAAENPSVVVAAALGPDPRLVSLLERKLADIPLAADDALVLAAAGSSDGRAVDDCRAIADALAERAGRPVEAAFISAAQPELRSAIAQAREGGADRVIVLSYLLAPGYFADLAAAAGGDLTTPPLLATGEPVPSELVDIVLERHRAAHVSSVLQASLDLAARV</sequence>
<evidence type="ECO:0000313" key="4">
    <source>
        <dbReference type="Proteomes" id="UP000617531"/>
    </source>
</evidence>
<dbReference type="InterPro" id="IPR002762">
    <property type="entry name" value="CbiX-like"/>
</dbReference>
<dbReference type="AlphaFoldDB" id="A0A8J3GQL1"/>
<reference evidence="3" key="2">
    <citation type="submission" date="2020-09" db="EMBL/GenBank/DDBJ databases">
        <authorList>
            <person name="Sun Q."/>
            <person name="Zhou Y."/>
        </authorList>
    </citation>
    <scope>NUCLEOTIDE SEQUENCE</scope>
    <source>
        <strain evidence="3">CGMCC 1.16548</strain>
    </source>
</reference>
<dbReference type="Proteomes" id="UP000617531">
    <property type="component" value="Unassembled WGS sequence"/>
</dbReference>
<dbReference type="InterPro" id="IPR050963">
    <property type="entry name" value="Sirohydro_Cobaltochel/CbiX"/>
</dbReference>
<dbReference type="CDD" id="cd03416">
    <property type="entry name" value="CbiX_SirB_N"/>
    <property type="match status" value="1"/>
</dbReference>
<dbReference type="GO" id="GO:0046872">
    <property type="term" value="F:metal ion binding"/>
    <property type="evidence" value="ECO:0007669"/>
    <property type="project" value="UniProtKB-KW"/>
</dbReference>
<organism evidence="3 4">
    <name type="scientific">Pseudolysinimonas yzui</name>
    <dbReference type="NCBI Taxonomy" id="2708254"/>
    <lineage>
        <taxon>Bacteria</taxon>
        <taxon>Bacillati</taxon>
        <taxon>Actinomycetota</taxon>
        <taxon>Actinomycetes</taxon>
        <taxon>Micrococcales</taxon>
        <taxon>Microbacteriaceae</taxon>
        <taxon>Pseudolysinimonas</taxon>
    </lineage>
</organism>
<keyword evidence="4" id="KW-1185">Reference proteome</keyword>
<proteinExistence type="predicted"/>
<dbReference type="EMBL" id="BNAI01000002">
    <property type="protein sequence ID" value="GHF16229.1"/>
    <property type="molecule type" value="Genomic_DNA"/>
</dbReference>
<accession>A0A8J3GQL1</accession>
<evidence type="ECO:0000256" key="2">
    <source>
        <dbReference type="ARBA" id="ARBA00023239"/>
    </source>
</evidence>
<dbReference type="RefSeq" id="WP_191282988.1">
    <property type="nucleotide sequence ID" value="NZ_BNAI01000002.1"/>
</dbReference>
<keyword evidence="2" id="KW-0456">Lyase</keyword>
<dbReference type="Pfam" id="PF01903">
    <property type="entry name" value="CbiX"/>
    <property type="match status" value="2"/>
</dbReference>
<keyword evidence="1" id="KW-0479">Metal-binding</keyword>
<name>A0A8J3GQL1_9MICO</name>
<gene>
    <name evidence="3" type="ORF">GCM10011600_16680</name>
</gene>